<dbReference type="SUPFAM" id="SSF54593">
    <property type="entry name" value="Glyoxalase/Bleomycin resistance protein/Dihydroxybiphenyl dioxygenase"/>
    <property type="match status" value="1"/>
</dbReference>
<evidence type="ECO:0000259" key="1">
    <source>
        <dbReference type="PROSITE" id="PS51819"/>
    </source>
</evidence>
<dbReference type="PROSITE" id="PS51819">
    <property type="entry name" value="VOC"/>
    <property type="match status" value="1"/>
</dbReference>
<sequence length="128" mass="13595">MIDHIGIAASDFQRSRAFYAQALAPLGCTLLMEVTAEQSGAHAHAGFGVAPKPDFWISDGPAMQTRVHVAFRAPSRAQVDAFHAAALAAGGRDNGAPGLRPHYHPHYYGAFVLDPDGHNIEAVCHDPA</sequence>
<dbReference type="InterPro" id="IPR004360">
    <property type="entry name" value="Glyas_Fos-R_dOase_dom"/>
</dbReference>
<dbReference type="CDD" id="cd07262">
    <property type="entry name" value="VOC_like"/>
    <property type="match status" value="1"/>
</dbReference>
<dbReference type="InterPro" id="IPR029068">
    <property type="entry name" value="Glyas_Bleomycin-R_OHBP_Dase"/>
</dbReference>
<dbReference type="InterPro" id="IPR037523">
    <property type="entry name" value="VOC_core"/>
</dbReference>
<reference evidence="2 3" key="1">
    <citation type="submission" date="2023-08" db="EMBL/GenBank/DDBJ databases">
        <title>Functional and genomic diversity of the sorghum phyllosphere microbiome.</title>
        <authorList>
            <person name="Shade A."/>
        </authorList>
    </citation>
    <scope>NUCLEOTIDE SEQUENCE [LARGE SCALE GENOMIC DNA]</scope>
    <source>
        <strain evidence="2 3">SORGH_AS_0335</strain>
    </source>
</reference>
<dbReference type="Pfam" id="PF00903">
    <property type="entry name" value="Glyoxalase"/>
    <property type="match status" value="1"/>
</dbReference>
<proteinExistence type="predicted"/>
<organism evidence="2 3">
    <name type="scientific">Paracidovorax wautersii</name>
    <dbReference type="NCBI Taxonomy" id="1177982"/>
    <lineage>
        <taxon>Bacteria</taxon>
        <taxon>Pseudomonadati</taxon>
        <taxon>Pseudomonadota</taxon>
        <taxon>Betaproteobacteria</taxon>
        <taxon>Burkholderiales</taxon>
        <taxon>Comamonadaceae</taxon>
        <taxon>Paracidovorax</taxon>
    </lineage>
</organism>
<evidence type="ECO:0000313" key="2">
    <source>
        <dbReference type="EMBL" id="MDR6214642.1"/>
    </source>
</evidence>
<dbReference type="PANTHER" id="PTHR35006:SF2">
    <property type="entry name" value="GLYOXALASE FAMILY PROTEIN (AFU_ORTHOLOGUE AFUA_5G14830)"/>
    <property type="match status" value="1"/>
</dbReference>
<dbReference type="Gene3D" id="3.10.180.10">
    <property type="entry name" value="2,3-Dihydroxybiphenyl 1,2-Dioxygenase, domain 1"/>
    <property type="match status" value="1"/>
</dbReference>
<dbReference type="PANTHER" id="PTHR35006">
    <property type="entry name" value="GLYOXALASE FAMILY PROTEIN (AFU_ORTHOLOGUE AFUA_5G14830)"/>
    <property type="match status" value="1"/>
</dbReference>
<comment type="caution">
    <text evidence="2">The sequence shown here is derived from an EMBL/GenBank/DDBJ whole genome shotgun (WGS) entry which is preliminary data.</text>
</comment>
<accession>A0ABU1IBR4</accession>
<feature type="domain" description="VOC" evidence="1">
    <location>
        <begin position="1"/>
        <end position="125"/>
    </location>
</feature>
<dbReference type="EMBL" id="JAVIZX010000001">
    <property type="protein sequence ID" value="MDR6214642.1"/>
    <property type="molecule type" value="Genomic_DNA"/>
</dbReference>
<protein>
    <submittedName>
        <fullName evidence="2">Catechol 2,3-dioxygenase-like lactoylglutathione lyase family enzyme</fullName>
    </submittedName>
</protein>
<dbReference type="Proteomes" id="UP001267710">
    <property type="component" value="Unassembled WGS sequence"/>
</dbReference>
<name>A0ABU1IBR4_9BURK</name>
<keyword evidence="3" id="KW-1185">Reference proteome</keyword>
<evidence type="ECO:0000313" key="3">
    <source>
        <dbReference type="Proteomes" id="UP001267710"/>
    </source>
</evidence>
<dbReference type="RefSeq" id="WP_309828933.1">
    <property type="nucleotide sequence ID" value="NZ_JAVIZX010000001.1"/>
</dbReference>
<gene>
    <name evidence="2" type="ORF">QE399_002331</name>
</gene>